<evidence type="ECO:0000313" key="15">
    <source>
        <dbReference type="EMBL" id="OGM54739.1"/>
    </source>
</evidence>
<organism evidence="15 16">
    <name type="scientific">Candidatus Woesebacteria bacterium RIFCSPHIGHO2_12_FULL_41_24</name>
    <dbReference type="NCBI Taxonomy" id="1802510"/>
    <lineage>
        <taxon>Bacteria</taxon>
        <taxon>Candidatus Woeseibacteriota</taxon>
    </lineage>
</organism>
<dbReference type="GO" id="GO:0000155">
    <property type="term" value="F:phosphorelay sensor kinase activity"/>
    <property type="evidence" value="ECO:0007669"/>
    <property type="project" value="InterPro"/>
</dbReference>
<keyword evidence="8" id="KW-0418">Kinase</keyword>
<dbReference type="InterPro" id="IPR004358">
    <property type="entry name" value="Sig_transdc_His_kin-like_C"/>
</dbReference>
<keyword evidence="12" id="KW-0175">Coiled coil</keyword>
<evidence type="ECO:0000256" key="7">
    <source>
        <dbReference type="ARBA" id="ARBA00022741"/>
    </source>
</evidence>
<protein>
    <recommendedName>
        <fullName evidence="3">histidine kinase</fullName>
        <ecNumber evidence="3">2.7.13.3</ecNumber>
    </recommendedName>
</protein>
<comment type="catalytic activity">
    <reaction evidence="1">
        <text>ATP + protein L-histidine = ADP + protein N-phospho-L-histidine.</text>
        <dbReference type="EC" id="2.7.13.3"/>
    </reaction>
</comment>
<dbReference type="SUPFAM" id="SSF47384">
    <property type="entry name" value="Homodimeric domain of signal transducing histidine kinase"/>
    <property type="match status" value="1"/>
</dbReference>
<reference evidence="15 16" key="1">
    <citation type="journal article" date="2016" name="Nat. Commun.">
        <title>Thousands of microbial genomes shed light on interconnected biogeochemical processes in an aquifer system.</title>
        <authorList>
            <person name="Anantharaman K."/>
            <person name="Brown C.T."/>
            <person name="Hug L.A."/>
            <person name="Sharon I."/>
            <person name="Castelle C.J."/>
            <person name="Probst A.J."/>
            <person name="Thomas B.C."/>
            <person name="Singh A."/>
            <person name="Wilkins M.J."/>
            <person name="Karaoz U."/>
            <person name="Brodie E.L."/>
            <person name="Williams K.H."/>
            <person name="Hubbard S.S."/>
            <person name="Banfield J.F."/>
        </authorList>
    </citation>
    <scope>NUCLEOTIDE SEQUENCE [LARGE SCALE GENOMIC DNA]</scope>
</reference>
<dbReference type="Gene3D" id="3.30.565.10">
    <property type="entry name" value="Histidine kinase-like ATPase, C-terminal domain"/>
    <property type="match status" value="1"/>
</dbReference>
<keyword evidence="4" id="KW-1003">Cell membrane</keyword>
<evidence type="ECO:0000256" key="8">
    <source>
        <dbReference type="ARBA" id="ARBA00022777"/>
    </source>
</evidence>
<dbReference type="EMBL" id="MGGW01000010">
    <property type="protein sequence ID" value="OGM54739.1"/>
    <property type="molecule type" value="Genomic_DNA"/>
</dbReference>
<evidence type="ECO:0000256" key="10">
    <source>
        <dbReference type="ARBA" id="ARBA00023012"/>
    </source>
</evidence>
<name>A0A1F8ATC3_9BACT</name>
<dbReference type="InterPro" id="IPR000014">
    <property type="entry name" value="PAS"/>
</dbReference>
<evidence type="ECO:0000256" key="6">
    <source>
        <dbReference type="ARBA" id="ARBA00022679"/>
    </source>
</evidence>
<dbReference type="InterPro" id="IPR005467">
    <property type="entry name" value="His_kinase_dom"/>
</dbReference>
<evidence type="ECO:0000259" key="13">
    <source>
        <dbReference type="PROSITE" id="PS50109"/>
    </source>
</evidence>
<dbReference type="FunFam" id="3.30.565.10:FF:000023">
    <property type="entry name" value="PAS domain-containing sensor histidine kinase"/>
    <property type="match status" value="1"/>
</dbReference>
<dbReference type="GO" id="GO:0005886">
    <property type="term" value="C:plasma membrane"/>
    <property type="evidence" value="ECO:0007669"/>
    <property type="project" value="UniProtKB-SubCell"/>
</dbReference>
<dbReference type="SMART" id="SM00388">
    <property type="entry name" value="HisKA"/>
    <property type="match status" value="1"/>
</dbReference>
<evidence type="ECO:0000256" key="2">
    <source>
        <dbReference type="ARBA" id="ARBA00004236"/>
    </source>
</evidence>
<keyword evidence="10" id="KW-0902">Two-component regulatory system</keyword>
<sequence>MTKFAQNQSAIIYKLTEQINRLEAKIEEKGKELASAKAKGEAILQSIGDALVVTDQKGTIILVNKAFEEMMGWAEAEAKGKSFMDLVKSEDEEGNKILGAKRKIMIILSGGANYQRSGREAHYYVRRDGTRFPVNAVVTPIIFAGRRLGAVQVFRDITVERDIDRAKTEFVSLASHQLKTPLSVINWYTEMLIDGDAGGLNEKQRRYINEVARGSHRMVDLVNSLLNVSRLELGTFIVEPEKVDLKKIVRSVLDEFKVKIDEKKLKITFVISKSFPKYLLDPKLTRIIVQNLVSNSIKYTSNGGWVKIAVGQVKDKILISVLDDGCGIPAGQQSNIFNKLFRADNARVLDPDGTGLGLYIVKTILANVGGEIWFKSREKKGTNFFVTLPCYGMRSKKGRRELEVVLPH</sequence>
<dbReference type="AlphaFoldDB" id="A0A1F8ATC3"/>
<keyword evidence="5" id="KW-0597">Phosphoprotein</keyword>
<dbReference type="Gene3D" id="1.10.287.130">
    <property type="match status" value="1"/>
</dbReference>
<keyword evidence="11" id="KW-0472">Membrane</keyword>
<evidence type="ECO:0000256" key="4">
    <source>
        <dbReference type="ARBA" id="ARBA00022475"/>
    </source>
</evidence>
<feature type="coiled-coil region" evidence="12">
    <location>
        <begin position="5"/>
        <end position="39"/>
    </location>
</feature>
<comment type="caution">
    <text evidence="15">The sequence shown here is derived from an EMBL/GenBank/DDBJ whole genome shotgun (WGS) entry which is preliminary data.</text>
</comment>
<dbReference type="InterPro" id="IPR003594">
    <property type="entry name" value="HATPase_dom"/>
</dbReference>
<dbReference type="CDD" id="cd00082">
    <property type="entry name" value="HisKA"/>
    <property type="match status" value="1"/>
</dbReference>
<dbReference type="Pfam" id="PF00989">
    <property type="entry name" value="PAS"/>
    <property type="match status" value="1"/>
</dbReference>
<dbReference type="CDD" id="cd00130">
    <property type="entry name" value="PAS"/>
    <property type="match status" value="1"/>
</dbReference>
<proteinExistence type="predicted"/>
<keyword evidence="6" id="KW-0808">Transferase</keyword>
<dbReference type="PROSITE" id="PS50109">
    <property type="entry name" value="HIS_KIN"/>
    <property type="match status" value="1"/>
</dbReference>
<dbReference type="SMART" id="SM00091">
    <property type="entry name" value="PAS"/>
    <property type="match status" value="1"/>
</dbReference>
<dbReference type="PANTHER" id="PTHR45453">
    <property type="entry name" value="PHOSPHATE REGULON SENSOR PROTEIN PHOR"/>
    <property type="match status" value="1"/>
</dbReference>
<evidence type="ECO:0000256" key="12">
    <source>
        <dbReference type="SAM" id="Coils"/>
    </source>
</evidence>
<dbReference type="PANTHER" id="PTHR45453:SF1">
    <property type="entry name" value="PHOSPHATE REGULON SENSOR PROTEIN PHOR"/>
    <property type="match status" value="1"/>
</dbReference>
<gene>
    <name evidence="15" type="ORF">A3E44_02540</name>
</gene>
<evidence type="ECO:0000256" key="11">
    <source>
        <dbReference type="ARBA" id="ARBA00023136"/>
    </source>
</evidence>
<dbReference type="GO" id="GO:0005524">
    <property type="term" value="F:ATP binding"/>
    <property type="evidence" value="ECO:0007669"/>
    <property type="project" value="UniProtKB-KW"/>
</dbReference>
<dbReference type="SMART" id="SM00387">
    <property type="entry name" value="HATPase_c"/>
    <property type="match status" value="1"/>
</dbReference>
<evidence type="ECO:0000256" key="9">
    <source>
        <dbReference type="ARBA" id="ARBA00022840"/>
    </source>
</evidence>
<dbReference type="NCBIfam" id="TIGR00229">
    <property type="entry name" value="sensory_box"/>
    <property type="match status" value="1"/>
</dbReference>
<comment type="subcellular location">
    <subcellularLocation>
        <location evidence="2">Cell membrane</location>
    </subcellularLocation>
</comment>
<dbReference type="SUPFAM" id="SSF55874">
    <property type="entry name" value="ATPase domain of HSP90 chaperone/DNA topoisomerase II/histidine kinase"/>
    <property type="match status" value="1"/>
</dbReference>
<keyword evidence="7" id="KW-0547">Nucleotide-binding</keyword>
<dbReference type="Pfam" id="PF00512">
    <property type="entry name" value="HisKA"/>
    <property type="match status" value="1"/>
</dbReference>
<accession>A0A1F8ATC3</accession>
<dbReference type="InterPro" id="IPR050351">
    <property type="entry name" value="BphY/WalK/GraS-like"/>
</dbReference>
<dbReference type="GO" id="GO:0016036">
    <property type="term" value="P:cellular response to phosphate starvation"/>
    <property type="evidence" value="ECO:0007669"/>
    <property type="project" value="TreeGrafter"/>
</dbReference>
<dbReference type="GO" id="GO:0004721">
    <property type="term" value="F:phosphoprotein phosphatase activity"/>
    <property type="evidence" value="ECO:0007669"/>
    <property type="project" value="TreeGrafter"/>
</dbReference>
<evidence type="ECO:0000256" key="1">
    <source>
        <dbReference type="ARBA" id="ARBA00000085"/>
    </source>
</evidence>
<feature type="domain" description="PAS" evidence="14">
    <location>
        <begin position="36"/>
        <end position="93"/>
    </location>
</feature>
<dbReference type="Proteomes" id="UP000178603">
    <property type="component" value="Unassembled WGS sequence"/>
</dbReference>
<dbReference type="SUPFAM" id="SSF55785">
    <property type="entry name" value="PYP-like sensor domain (PAS domain)"/>
    <property type="match status" value="1"/>
</dbReference>
<evidence type="ECO:0000256" key="3">
    <source>
        <dbReference type="ARBA" id="ARBA00012438"/>
    </source>
</evidence>
<dbReference type="PROSITE" id="PS50112">
    <property type="entry name" value="PAS"/>
    <property type="match status" value="1"/>
</dbReference>
<dbReference type="EC" id="2.7.13.3" evidence="3"/>
<evidence type="ECO:0000313" key="16">
    <source>
        <dbReference type="Proteomes" id="UP000178603"/>
    </source>
</evidence>
<evidence type="ECO:0000259" key="14">
    <source>
        <dbReference type="PROSITE" id="PS50112"/>
    </source>
</evidence>
<dbReference type="InterPro" id="IPR013767">
    <property type="entry name" value="PAS_fold"/>
</dbReference>
<dbReference type="PRINTS" id="PR00344">
    <property type="entry name" value="BCTRLSENSOR"/>
</dbReference>
<dbReference type="InterPro" id="IPR036097">
    <property type="entry name" value="HisK_dim/P_sf"/>
</dbReference>
<keyword evidence="9" id="KW-0067">ATP-binding</keyword>
<dbReference type="GO" id="GO:0006355">
    <property type="term" value="P:regulation of DNA-templated transcription"/>
    <property type="evidence" value="ECO:0007669"/>
    <property type="project" value="InterPro"/>
</dbReference>
<dbReference type="InterPro" id="IPR036890">
    <property type="entry name" value="HATPase_C_sf"/>
</dbReference>
<dbReference type="InterPro" id="IPR035965">
    <property type="entry name" value="PAS-like_dom_sf"/>
</dbReference>
<dbReference type="InterPro" id="IPR003661">
    <property type="entry name" value="HisK_dim/P_dom"/>
</dbReference>
<dbReference type="Gene3D" id="3.30.450.20">
    <property type="entry name" value="PAS domain"/>
    <property type="match status" value="1"/>
</dbReference>
<dbReference type="Pfam" id="PF02518">
    <property type="entry name" value="HATPase_c"/>
    <property type="match status" value="1"/>
</dbReference>
<feature type="domain" description="Histidine kinase" evidence="13">
    <location>
        <begin position="173"/>
        <end position="392"/>
    </location>
</feature>
<dbReference type="CDD" id="cd00075">
    <property type="entry name" value="HATPase"/>
    <property type="match status" value="1"/>
</dbReference>
<evidence type="ECO:0000256" key="5">
    <source>
        <dbReference type="ARBA" id="ARBA00022553"/>
    </source>
</evidence>